<comment type="similarity">
    <text evidence="1">Belongs to the protein kinase superfamily. STE Ser/Thr protein kinase family. STE20 subfamily.</text>
</comment>
<organism evidence="8 9">
    <name type="scientific">Cairina moschata</name>
    <name type="common">Muscovy duck</name>
    <dbReference type="NCBI Taxonomy" id="8855"/>
    <lineage>
        <taxon>Eukaryota</taxon>
        <taxon>Metazoa</taxon>
        <taxon>Chordata</taxon>
        <taxon>Craniata</taxon>
        <taxon>Vertebrata</taxon>
        <taxon>Euteleostomi</taxon>
        <taxon>Archelosauria</taxon>
        <taxon>Archosauria</taxon>
        <taxon>Dinosauria</taxon>
        <taxon>Saurischia</taxon>
        <taxon>Theropoda</taxon>
        <taxon>Coelurosauria</taxon>
        <taxon>Aves</taxon>
        <taxon>Neognathae</taxon>
        <taxon>Galloanserae</taxon>
        <taxon>Anseriformes</taxon>
        <taxon>Anatidae</taxon>
        <taxon>Anatinae</taxon>
        <taxon>Cairina</taxon>
    </lineage>
</organism>
<evidence type="ECO:0000313" key="8">
    <source>
        <dbReference type="Ensembl" id="ENSCMMP00000015369.1"/>
    </source>
</evidence>
<evidence type="ECO:0000259" key="7">
    <source>
        <dbReference type="PROSITE" id="PS50219"/>
    </source>
</evidence>
<reference evidence="8" key="2">
    <citation type="submission" date="2025-09" db="UniProtKB">
        <authorList>
            <consortium name="Ensembl"/>
        </authorList>
    </citation>
    <scope>IDENTIFICATION</scope>
</reference>
<evidence type="ECO:0000256" key="4">
    <source>
        <dbReference type="ARBA" id="ARBA00022679"/>
    </source>
</evidence>
<keyword evidence="9" id="KW-1185">Reference proteome</keyword>
<evidence type="ECO:0000313" key="9">
    <source>
        <dbReference type="Proteomes" id="UP000694556"/>
    </source>
</evidence>
<dbReference type="Ensembl" id="ENSCMMT00000016901.1">
    <property type="protein sequence ID" value="ENSCMMP00000015369.1"/>
    <property type="gene ID" value="ENSCMMG00000009777.1"/>
</dbReference>
<dbReference type="AlphaFoldDB" id="A0A8C3C377"/>
<dbReference type="EC" id="2.7.11.1" evidence="2"/>
<keyword evidence="4" id="KW-0808">Transferase</keyword>
<dbReference type="GO" id="GO:0005829">
    <property type="term" value="C:cytosol"/>
    <property type="evidence" value="ECO:0007669"/>
    <property type="project" value="TreeGrafter"/>
</dbReference>
<reference evidence="8" key="1">
    <citation type="submission" date="2025-08" db="UniProtKB">
        <authorList>
            <consortium name="Ensembl"/>
        </authorList>
    </citation>
    <scope>IDENTIFICATION</scope>
</reference>
<feature type="compositionally biased region" description="Gly residues" evidence="6">
    <location>
        <begin position="271"/>
        <end position="284"/>
    </location>
</feature>
<evidence type="ECO:0000256" key="2">
    <source>
        <dbReference type="ARBA" id="ARBA00012513"/>
    </source>
</evidence>
<sequence>MDVLEGLNLLTTISGKRNKLRVYYLSWLRNKILRNDPEVEKKQGWTTVGEMEGCVHYRVVKYERIKFLVIALRCSVEVYAWAPKPYHKFMAFKSFGDLPHRPLLVELTVEEGQRLKVIYGSGAGFHAIDVDSGNTYDVYVPVHIQSQVTPHAIIFLPETGGLEMLLCYEDEGVYVNTYGRITKDVVLQWGETPTSVGPCPSLGGVVGFFGPPPRPVDAVFPPPSLYLLQPDHGMGGEGHRDPLGGDRALGRGLHAQAGAAPQVPLRAQRQGGGGRFFYEGGGGPPSRWSPPCP</sequence>
<keyword evidence="3" id="KW-0723">Serine/threonine-protein kinase</keyword>
<protein>
    <recommendedName>
        <fullName evidence="2">non-specific serine/threonine protein kinase</fullName>
        <ecNumber evidence="2">2.7.11.1</ecNumber>
    </recommendedName>
</protein>
<evidence type="ECO:0000256" key="3">
    <source>
        <dbReference type="ARBA" id="ARBA00022527"/>
    </source>
</evidence>
<dbReference type="Pfam" id="PF00780">
    <property type="entry name" value="CNH"/>
    <property type="match status" value="1"/>
</dbReference>
<dbReference type="GO" id="GO:0004674">
    <property type="term" value="F:protein serine/threonine kinase activity"/>
    <property type="evidence" value="ECO:0007669"/>
    <property type="project" value="UniProtKB-KW"/>
</dbReference>
<evidence type="ECO:0000256" key="1">
    <source>
        <dbReference type="ARBA" id="ARBA00008874"/>
    </source>
</evidence>
<evidence type="ECO:0000256" key="5">
    <source>
        <dbReference type="ARBA" id="ARBA00022777"/>
    </source>
</evidence>
<dbReference type="PANTHER" id="PTHR47096:SF1">
    <property type="entry name" value="MISSHAPEN LIKE KINASE 1"/>
    <property type="match status" value="1"/>
</dbReference>
<dbReference type="SMART" id="SM00036">
    <property type="entry name" value="CNH"/>
    <property type="match status" value="1"/>
</dbReference>
<keyword evidence="5" id="KW-0418">Kinase</keyword>
<feature type="region of interest" description="Disordered" evidence="6">
    <location>
        <begin position="271"/>
        <end position="293"/>
    </location>
</feature>
<evidence type="ECO:0000256" key="6">
    <source>
        <dbReference type="SAM" id="MobiDB-lite"/>
    </source>
</evidence>
<dbReference type="InterPro" id="IPR001180">
    <property type="entry name" value="CNH_dom"/>
</dbReference>
<accession>A0A8C3C377</accession>
<dbReference type="PANTHER" id="PTHR47096">
    <property type="entry name" value="MISSHAPEN LIKE KINASE 1"/>
    <property type="match status" value="1"/>
</dbReference>
<dbReference type="InterPro" id="IPR051700">
    <property type="entry name" value="STE20_Ser-Thr_kinase"/>
</dbReference>
<dbReference type="PROSITE" id="PS50219">
    <property type="entry name" value="CNH"/>
    <property type="match status" value="1"/>
</dbReference>
<dbReference type="Proteomes" id="UP000694556">
    <property type="component" value="Unassembled WGS sequence"/>
</dbReference>
<feature type="domain" description="CNH" evidence="7">
    <location>
        <begin position="1"/>
        <end position="249"/>
    </location>
</feature>
<proteinExistence type="inferred from homology"/>
<name>A0A8C3C377_CAIMO</name>